<protein>
    <recommendedName>
        <fullName evidence="1">Transposase IS200-like domain-containing protein</fullName>
    </recommendedName>
</protein>
<organism evidence="2 3">
    <name type="scientific">Flavobacterium branchiophilum</name>
    <dbReference type="NCBI Taxonomy" id="55197"/>
    <lineage>
        <taxon>Bacteria</taxon>
        <taxon>Pseudomonadati</taxon>
        <taxon>Bacteroidota</taxon>
        <taxon>Flavobacteriia</taxon>
        <taxon>Flavobacteriales</taxon>
        <taxon>Flavobacteriaceae</taxon>
        <taxon>Flavobacterium</taxon>
    </lineage>
</organism>
<dbReference type="OrthoDB" id="9788881at2"/>
<dbReference type="Gene3D" id="3.30.70.1290">
    <property type="entry name" value="Transposase IS200-like"/>
    <property type="match status" value="1"/>
</dbReference>
<dbReference type="InterPro" id="IPR036515">
    <property type="entry name" value="Transposase_17_sf"/>
</dbReference>
<gene>
    <name evidence="2" type="ORF">B0A77_14370</name>
</gene>
<dbReference type="SUPFAM" id="SSF143422">
    <property type="entry name" value="Transposase IS200-like"/>
    <property type="match status" value="1"/>
</dbReference>
<evidence type="ECO:0000259" key="1">
    <source>
        <dbReference type="SMART" id="SM01321"/>
    </source>
</evidence>
<dbReference type="InterPro" id="IPR002686">
    <property type="entry name" value="Transposase_17"/>
</dbReference>
<dbReference type="RefSeq" id="WP_097554886.1">
    <property type="nucleotide sequence ID" value="NZ_PCMW01000117.1"/>
</dbReference>
<dbReference type="SMART" id="SM01321">
    <property type="entry name" value="Y1_Tnp"/>
    <property type="match status" value="1"/>
</dbReference>
<feature type="domain" description="Transposase IS200-like" evidence="1">
    <location>
        <begin position="9"/>
        <end position="147"/>
    </location>
</feature>
<sequence>MNIREEIIEPDCFYHLYNRGINGNRIFDNEQNYDYFLRQFTKYVNEVCEVYAYCLMPNHFHFLIKVKSKDELAIFLTEHAKNNLIQQGLHADTNIVSKQIGKFISSYSQAYNKVNKRHGPLLESPFKRIKINGNEYLTNLILYIHCNPLELRKEIENYKYSSYRAIVSTSKTHVQRESVLEIFGGIENFIFCHNEKKV</sequence>
<comment type="caution">
    <text evidence="2">The sequence shown here is derived from an EMBL/GenBank/DDBJ whole genome shotgun (WGS) entry which is preliminary data.</text>
</comment>
<dbReference type="GO" id="GO:0004803">
    <property type="term" value="F:transposase activity"/>
    <property type="evidence" value="ECO:0007669"/>
    <property type="project" value="InterPro"/>
</dbReference>
<dbReference type="GO" id="GO:0006313">
    <property type="term" value="P:DNA transposition"/>
    <property type="evidence" value="ECO:0007669"/>
    <property type="project" value="InterPro"/>
</dbReference>
<dbReference type="AlphaFoldDB" id="A0A2H3K8P3"/>
<dbReference type="Proteomes" id="UP000220828">
    <property type="component" value="Unassembled WGS sequence"/>
</dbReference>
<dbReference type="PANTHER" id="PTHR34322">
    <property type="entry name" value="TRANSPOSASE, Y1_TNP DOMAIN-CONTAINING"/>
    <property type="match status" value="1"/>
</dbReference>
<name>A0A2H3K8P3_9FLAO</name>
<dbReference type="EMBL" id="PCMW01000117">
    <property type="protein sequence ID" value="PDS22079.1"/>
    <property type="molecule type" value="Genomic_DNA"/>
</dbReference>
<accession>A0A2H3K8P3</accession>
<reference evidence="2 3" key="1">
    <citation type="submission" date="2017-09" db="EMBL/GenBank/DDBJ databases">
        <title>Whole genomes of Flavobacteriaceae.</title>
        <authorList>
            <person name="Stine C."/>
            <person name="Li C."/>
            <person name="Tadesse D."/>
        </authorList>
    </citation>
    <scope>NUCLEOTIDE SEQUENCE [LARGE SCALE GENOMIC DNA]</scope>
    <source>
        <strain evidence="2 3">ATCC 35036</strain>
    </source>
</reference>
<evidence type="ECO:0000313" key="2">
    <source>
        <dbReference type="EMBL" id="PDS22079.1"/>
    </source>
</evidence>
<dbReference type="GO" id="GO:0003677">
    <property type="term" value="F:DNA binding"/>
    <property type="evidence" value="ECO:0007669"/>
    <property type="project" value="InterPro"/>
</dbReference>
<evidence type="ECO:0000313" key="3">
    <source>
        <dbReference type="Proteomes" id="UP000220828"/>
    </source>
</evidence>
<proteinExistence type="predicted"/>
<dbReference type="PANTHER" id="PTHR34322:SF2">
    <property type="entry name" value="TRANSPOSASE IS200-LIKE DOMAIN-CONTAINING PROTEIN"/>
    <property type="match status" value="1"/>
</dbReference>